<dbReference type="GO" id="GO:0000502">
    <property type="term" value="C:proteasome complex"/>
    <property type="evidence" value="ECO:0007669"/>
    <property type="project" value="UniProtKB-KW"/>
</dbReference>
<dbReference type="SMART" id="SM00088">
    <property type="entry name" value="PINT"/>
    <property type="match status" value="1"/>
</dbReference>
<evidence type="ECO:0000259" key="4">
    <source>
        <dbReference type="PROSITE" id="PS50250"/>
    </source>
</evidence>
<protein>
    <recommendedName>
        <fullName evidence="4">PCI domain-containing protein</fullName>
    </recommendedName>
</protein>
<evidence type="ECO:0000256" key="1">
    <source>
        <dbReference type="ARBA" id="ARBA00007454"/>
    </source>
</evidence>
<organism evidence="5 6">
    <name type="scientific">Caenorhabditis auriculariae</name>
    <dbReference type="NCBI Taxonomy" id="2777116"/>
    <lineage>
        <taxon>Eukaryota</taxon>
        <taxon>Metazoa</taxon>
        <taxon>Ecdysozoa</taxon>
        <taxon>Nematoda</taxon>
        <taxon>Chromadorea</taxon>
        <taxon>Rhabditida</taxon>
        <taxon>Rhabditina</taxon>
        <taxon>Rhabditomorpha</taxon>
        <taxon>Rhabditoidea</taxon>
        <taxon>Rhabditidae</taxon>
        <taxon>Peloderinae</taxon>
        <taxon>Caenorhabditis</taxon>
    </lineage>
</organism>
<proteinExistence type="inferred from homology"/>
<dbReference type="AlphaFoldDB" id="A0A8S1GYR7"/>
<dbReference type="Gene3D" id="1.25.40.570">
    <property type="match status" value="1"/>
</dbReference>
<reference evidence="5" key="1">
    <citation type="submission" date="2020-10" db="EMBL/GenBank/DDBJ databases">
        <authorList>
            <person name="Kikuchi T."/>
        </authorList>
    </citation>
    <scope>NUCLEOTIDE SEQUENCE</scope>
    <source>
        <strain evidence="5">NKZ352</strain>
    </source>
</reference>
<keyword evidence="6" id="KW-1185">Reference proteome</keyword>
<dbReference type="OrthoDB" id="1418352at2759"/>
<keyword evidence="3" id="KW-0812">Transmembrane</keyword>
<feature type="domain" description="PCI" evidence="4">
    <location>
        <begin position="350"/>
        <end position="518"/>
    </location>
</feature>
<evidence type="ECO:0000313" key="5">
    <source>
        <dbReference type="EMBL" id="CAD6187608.1"/>
    </source>
</evidence>
<gene>
    <name evidence="5" type="ORF">CAUJ_LOCUS3527</name>
</gene>
<feature type="transmembrane region" description="Helical" evidence="3">
    <location>
        <begin position="7"/>
        <end position="26"/>
    </location>
</feature>
<accession>A0A8S1GYR7</accession>
<dbReference type="EMBL" id="CAJGYM010000007">
    <property type="protein sequence ID" value="CAD6187608.1"/>
    <property type="molecule type" value="Genomic_DNA"/>
</dbReference>
<comment type="similarity">
    <text evidence="1">Belongs to the proteasome subunit S9 family.</text>
</comment>
<keyword evidence="3" id="KW-0472">Membrane</keyword>
<sequence length="549" mass="61923">MMLRYTLITTAATLSLSLVILGWMFWREDTKSEKQNKSGNLSNHENYAGVFGMARSPISPRSRAIQKRQPCRCHKIAALDECLPFLRTDSISESDAVEQNIILKSQYVLTGFSSAVHFSKFDIKPFSDLVNQHLLNKQSCEMSAAALTLSRVREQVNLQTSKSSEDELKRCEELILAYAKKLAEEKDCRSLQALMVETRPFYIAVGKAKASKLVRNLVDISLTIDQGKDEKIVLVQDCVEWAASNHSEFLRRSLQARLVRLYNDVREYTEAQKLAHPLGNELKKLEDRELLIEVSLEESKSAFYLNNFAKAKCALVLAKTNSNGAYISPQMQAAIDLQSGILYSADERDFKTSFSYFYEAFEGFIVTGDKAKAATTLKYMLLCKIMTNEASQIAALLASKEFATVKGKPIDALKALAEAFTTRSLKLFQKAFDDYKEELVEDKVVATHTYNLQKDMLEKEISRVIEPYSEVELSYIARLIGMTIPPVERALATMILDKKLHGCIDQHAGVVIIYPSRSSDKLFKHCLTIIKSVAKTVDASYHRAQLHIK</sequence>
<dbReference type="Proteomes" id="UP000835052">
    <property type="component" value="Unassembled WGS sequence"/>
</dbReference>
<evidence type="ECO:0000256" key="2">
    <source>
        <dbReference type="ARBA" id="ARBA00022942"/>
    </source>
</evidence>
<dbReference type="PANTHER" id="PTHR10678">
    <property type="entry name" value="26S PROTEASOME NON-ATPASE REGULATORY SUBUNIT 11/COP9 SIGNALOSOME COMPLEX SUBUNIT 2"/>
    <property type="match status" value="1"/>
</dbReference>
<comment type="caution">
    <text evidence="5">The sequence shown here is derived from an EMBL/GenBank/DDBJ whole genome shotgun (WGS) entry which is preliminary data.</text>
</comment>
<name>A0A8S1GYR7_9PELO</name>
<dbReference type="Pfam" id="PF01399">
    <property type="entry name" value="PCI"/>
    <property type="match status" value="1"/>
</dbReference>
<evidence type="ECO:0000256" key="3">
    <source>
        <dbReference type="SAM" id="Phobius"/>
    </source>
</evidence>
<dbReference type="PROSITE" id="PS50250">
    <property type="entry name" value="PCI"/>
    <property type="match status" value="1"/>
</dbReference>
<dbReference type="InterPro" id="IPR050871">
    <property type="entry name" value="26S_Proteasome/COP9_Components"/>
</dbReference>
<keyword evidence="2" id="KW-0647">Proteasome</keyword>
<keyword evidence="3" id="KW-1133">Transmembrane helix</keyword>
<dbReference type="Pfam" id="PF18055">
    <property type="entry name" value="RPN6_N"/>
    <property type="match status" value="1"/>
</dbReference>
<dbReference type="InterPro" id="IPR000717">
    <property type="entry name" value="PCI_dom"/>
</dbReference>
<dbReference type="InterPro" id="IPR040773">
    <property type="entry name" value="Rpn6_N"/>
</dbReference>
<evidence type="ECO:0000313" key="6">
    <source>
        <dbReference type="Proteomes" id="UP000835052"/>
    </source>
</evidence>
<dbReference type="InterPro" id="IPR036390">
    <property type="entry name" value="WH_DNA-bd_sf"/>
</dbReference>
<dbReference type="SUPFAM" id="SSF46785">
    <property type="entry name" value="Winged helix' DNA-binding domain"/>
    <property type="match status" value="1"/>
</dbReference>
<dbReference type="SMART" id="SM00753">
    <property type="entry name" value="PAM"/>
    <property type="match status" value="1"/>
</dbReference>